<comment type="subunit">
    <text evidence="4">Homotrimer.</text>
</comment>
<proteinExistence type="inferred from homology"/>
<dbReference type="GO" id="GO:0050421">
    <property type="term" value="F:nitrite reductase (NO-forming) activity"/>
    <property type="evidence" value="ECO:0007669"/>
    <property type="project" value="UniProtKB-EC"/>
</dbReference>
<dbReference type="EMBL" id="SULG01000011">
    <property type="protein sequence ID" value="TLD42892.1"/>
    <property type="molecule type" value="Genomic_DNA"/>
</dbReference>
<comment type="cofactor">
    <cofactor evidence="1 12">
        <name>Cu(+)</name>
        <dbReference type="ChEBI" id="CHEBI:49552"/>
    </cofactor>
</comment>
<dbReference type="PANTHER" id="PTHR11709:SF394">
    <property type="entry name" value="FI03373P-RELATED"/>
    <property type="match status" value="1"/>
</dbReference>
<feature type="binding site" description="type 1 copper site" evidence="12">
    <location>
        <position position="122"/>
    </location>
    <ligand>
        <name>Cu cation</name>
        <dbReference type="ChEBI" id="CHEBI:23378"/>
        <label>1</label>
    </ligand>
</feature>
<dbReference type="EC" id="1.7.2.1" evidence="5"/>
<gene>
    <name evidence="14" type="ORF">JETT_0792</name>
</gene>
<dbReference type="Proteomes" id="UP000319783">
    <property type="component" value="Unassembled WGS sequence"/>
</dbReference>
<evidence type="ECO:0000256" key="6">
    <source>
        <dbReference type="ARBA" id="ARBA00017290"/>
    </source>
</evidence>
<protein>
    <recommendedName>
        <fullName evidence="6">Copper-containing nitrite reductase</fullName>
        <ecNumber evidence="5">1.7.2.1</ecNumber>
    </recommendedName>
</protein>
<dbReference type="PANTHER" id="PTHR11709">
    <property type="entry name" value="MULTI-COPPER OXIDASE"/>
    <property type="match status" value="1"/>
</dbReference>
<evidence type="ECO:0000256" key="3">
    <source>
        <dbReference type="ARBA" id="ARBA00010609"/>
    </source>
</evidence>
<comment type="cofactor">
    <cofactor evidence="2 12">
        <name>Cu(2+)</name>
        <dbReference type="ChEBI" id="CHEBI:29036"/>
    </cofactor>
</comment>
<dbReference type="InterPro" id="IPR001287">
    <property type="entry name" value="NO2-reductase_Cu"/>
</dbReference>
<name>A0A533QE14_9BACT</name>
<evidence type="ECO:0000256" key="12">
    <source>
        <dbReference type="PIRSR" id="PIRSR601287-1"/>
    </source>
</evidence>
<feature type="binding site" description="type 1 copper site" evidence="12">
    <location>
        <position position="321"/>
    </location>
    <ligand>
        <name>Cu cation</name>
        <dbReference type="ChEBI" id="CHEBI:23378"/>
        <label>1</label>
    </ligand>
</feature>
<accession>A0A533QE14</accession>
<keyword evidence="7 12" id="KW-0479">Metal-binding</keyword>
<comment type="caution">
    <text evidence="14">The sequence shown here is derived from an EMBL/GenBank/DDBJ whole genome shotgun (WGS) entry which is preliminary data.</text>
</comment>
<feature type="binding site" description="type 1 copper site" evidence="12">
    <location>
        <position position="159"/>
    </location>
    <ligand>
        <name>Cu cation</name>
        <dbReference type="ChEBI" id="CHEBI:23378"/>
        <label>1</label>
    </ligand>
</feature>
<evidence type="ECO:0000259" key="13">
    <source>
        <dbReference type="Pfam" id="PF07732"/>
    </source>
</evidence>
<dbReference type="InterPro" id="IPR045087">
    <property type="entry name" value="Cu-oxidase_fam"/>
</dbReference>
<feature type="binding site" description="type 1 copper site" evidence="12">
    <location>
        <position position="168"/>
    </location>
    <ligand>
        <name>Cu cation</name>
        <dbReference type="ChEBI" id="CHEBI:23378"/>
        <label>1</label>
    </ligand>
</feature>
<dbReference type="AlphaFoldDB" id="A0A533QE14"/>
<keyword evidence="10 12" id="KW-0186">Copper</keyword>
<evidence type="ECO:0000313" key="14">
    <source>
        <dbReference type="EMBL" id="TLD42892.1"/>
    </source>
</evidence>
<dbReference type="SUPFAM" id="SSF49503">
    <property type="entry name" value="Cupredoxins"/>
    <property type="match status" value="2"/>
</dbReference>
<evidence type="ECO:0000256" key="2">
    <source>
        <dbReference type="ARBA" id="ARBA00001973"/>
    </source>
</evidence>
<dbReference type="Gene3D" id="2.60.40.420">
    <property type="entry name" value="Cupredoxins - blue copper proteins"/>
    <property type="match status" value="2"/>
</dbReference>
<comment type="similarity">
    <text evidence="3">Belongs to the multicopper oxidase family.</text>
</comment>
<comment type="catalytic activity">
    <reaction evidence="11">
        <text>nitric oxide + Fe(III)-[cytochrome c] + H2O = Fe(II)-[cytochrome c] + nitrite + 2 H(+)</text>
        <dbReference type="Rhea" id="RHEA:15233"/>
        <dbReference type="Rhea" id="RHEA-COMP:10350"/>
        <dbReference type="Rhea" id="RHEA-COMP:14399"/>
        <dbReference type="ChEBI" id="CHEBI:15377"/>
        <dbReference type="ChEBI" id="CHEBI:15378"/>
        <dbReference type="ChEBI" id="CHEBI:16301"/>
        <dbReference type="ChEBI" id="CHEBI:16480"/>
        <dbReference type="ChEBI" id="CHEBI:29033"/>
        <dbReference type="ChEBI" id="CHEBI:29034"/>
        <dbReference type="EC" id="1.7.2.1"/>
    </reaction>
</comment>
<evidence type="ECO:0000256" key="9">
    <source>
        <dbReference type="ARBA" id="ARBA00023002"/>
    </source>
</evidence>
<organism evidence="14 15">
    <name type="scientific">Candidatus Jettenia ecosi</name>
    <dbReference type="NCBI Taxonomy" id="2494326"/>
    <lineage>
        <taxon>Bacteria</taxon>
        <taxon>Pseudomonadati</taxon>
        <taxon>Planctomycetota</taxon>
        <taxon>Candidatus Brocadiia</taxon>
        <taxon>Candidatus Brocadiales</taxon>
        <taxon>Candidatus Brocadiaceae</taxon>
        <taxon>Candidatus Jettenia</taxon>
    </lineage>
</organism>
<feature type="binding site" description="type 1 copper site" evidence="12">
    <location>
        <position position="158"/>
    </location>
    <ligand>
        <name>Cu cation</name>
        <dbReference type="ChEBI" id="CHEBI:23378"/>
        <label>1</label>
    </ligand>
</feature>
<dbReference type="PRINTS" id="PR00695">
    <property type="entry name" value="CUNO2RDTASE"/>
</dbReference>
<evidence type="ECO:0000256" key="8">
    <source>
        <dbReference type="ARBA" id="ARBA00022737"/>
    </source>
</evidence>
<keyword evidence="8" id="KW-0677">Repeat</keyword>
<dbReference type="Pfam" id="PF07732">
    <property type="entry name" value="Cu-oxidase_3"/>
    <property type="match status" value="1"/>
</dbReference>
<feature type="binding site" description="type 2 copper site" evidence="12">
    <location>
        <position position="173"/>
    </location>
    <ligand>
        <name>Cu cation</name>
        <dbReference type="ChEBI" id="CHEBI:23378"/>
        <label>2</label>
    </ligand>
</feature>
<reference evidence="14 15" key="1">
    <citation type="submission" date="2019-04" db="EMBL/GenBank/DDBJ databases">
        <title>Genome of a novel bacterium Candidatus Jettenia ecosi reconstructed from metagenome of an anammox bioreactor.</title>
        <authorList>
            <person name="Mardanov A.V."/>
            <person name="Beletsky A.V."/>
            <person name="Ravin N.V."/>
            <person name="Botchkova E.A."/>
            <person name="Litti Y.V."/>
            <person name="Nozhevnikova A.N."/>
        </authorList>
    </citation>
    <scope>NUCLEOTIDE SEQUENCE [LARGE SCALE GENOMIC DNA]</scope>
    <source>
        <strain evidence="14">J2</strain>
    </source>
</reference>
<keyword evidence="9" id="KW-0560">Oxidoreductase</keyword>
<evidence type="ECO:0000256" key="7">
    <source>
        <dbReference type="ARBA" id="ARBA00022723"/>
    </source>
</evidence>
<evidence type="ECO:0000313" key="15">
    <source>
        <dbReference type="Proteomes" id="UP000319783"/>
    </source>
</evidence>
<evidence type="ECO:0000256" key="11">
    <source>
        <dbReference type="ARBA" id="ARBA00049340"/>
    </source>
</evidence>
<feature type="binding site" description="type 1 copper site" evidence="12">
    <location>
        <position position="127"/>
    </location>
    <ligand>
        <name>Cu cation</name>
        <dbReference type="ChEBI" id="CHEBI:23378"/>
        <label>1</label>
    </ligand>
</feature>
<evidence type="ECO:0000256" key="1">
    <source>
        <dbReference type="ARBA" id="ARBA00001960"/>
    </source>
</evidence>
<dbReference type="GO" id="GO:0005507">
    <property type="term" value="F:copper ion binding"/>
    <property type="evidence" value="ECO:0007669"/>
    <property type="project" value="InterPro"/>
</dbReference>
<evidence type="ECO:0000256" key="5">
    <source>
        <dbReference type="ARBA" id="ARBA00011882"/>
    </source>
</evidence>
<dbReference type="InterPro" id="IPR008972">
    <property type="entry name" value="Cupredoxin"/>
</dbReference>
<feature type="domain" description="Plastocyanin-like" evidence="13">
    <location>
        <begin position="94"/>
        <end position="182"/>
    </location>
</feature>
<dbReference type="InterPro" id="IPR011707">
    <property type="entry name" value="Cu-oxidase-like_N"/>
</dbReference>
<evidence type="ECO:0000256" key="10">
    <source>
        <dbReference type="ARBA" id="ARBA00023008"/>
    </source>
</evidence>
<sequence>MERRYKKIVWGMGAIALLNGLIFFTHTVVAHAVDIISNVAKDPTDIPVRISRYCPKTVTVNLVAKEVVADLAPGKKFWFWTFAQKEGDTVGPATVPGPMIRVMEGDTVVINLTNDLHNEEPHNLDFHAGFGAMLMDIEPGETDTLTFKAMRKGTYIYHCGAEGMPWEHVAYGMYGLIVVEPRGGLPKVDKEFYIGQGEWYLKPGIEDHPNIPGYSLNEKKALAEHPDYFTFNGHTQALMDPSIYGNAITVNQGDKVRLFFVAGGPNIGSNFHIIGQIFDKFYSGHHLDFIRNEETAYIPPGSAAVFEFKALATGDFSIVDHALFRVPKGAGGLLHVK</sequence>
<evidence type="ECO:0000256" key="4">
    <source>
        <dbReference type="ARBA" id="ARBA00011233"/>
    </source>
</evidence>